<evidence type="ECO:0000313" key="1">
    <source>
        <dbReference type="EMBL" id="EGF51570.1"/>
    </source>
</evidence>
<gene>
    <name evidence="1" type="ORF">HMPREF9446_03486</name>
</gene>
<accession>F3PXI7</accession>
<dbReference type="EMBL" id="AFBN01000099">
    <property type="protein sequence ID" value="EGF51570.1"/>
    <property type="molecule type" value="Genomic_DNA"/>
</dbReference>
<comment type="caution">
    <text evidence="1">The sequence shown here is derived from an EMBL/GenBank/DDBJ whole genome shotgun (WGS) entry which is preliminary data.</text>
</comment>
<sequence length="39" mass="4447">MYQSLVMNKIKDITLVPGALRGLNETFLPFKPIVSFEHV</sequence>
<protein>
    <submittedName>
        <fullName evidence="1">Uncharacterized protein</fullName>
    </submittedName>
</protein>
<name>F3PXI7_9BACE</name>
<dbReference type="AlphaFoldDB" id="F3PXI7"/>
<reference evidence="1 2" key="1">
    <citation type="submission" date="2011-02" db="EMBL/GenBank/DDBJ databases">
        <authorList>
            <person name="Weinstock G."/>
            <person name="Sodergren E."/>
            <person name="Clifton S."/>
            <person name="Fulton L."/>
            <person name="Fulton B."/>
            <person name="Courtney L."/>
            <person name="Fronick C."/>
            <person name="Harrison M."/>
            <person name="Strong C."/>
            <person name="Farmer C."/>
            <person name="Delahaunty K."/>
            <person name="Markovic C."/>
            <person name="Hall O."/>
            <person name="Minx P."/>
            <person name="Tomlinson C."/>
            <person name="Mitreva M."/>
            <person name="Hou S."/>
            <person name="Chen J."/>
            <person name="Wollam A."/>
            <person name="Pepin K.H."/>
            <person name="Johnson M."/>
            <person name="Bhonagiri V."/>
            <person name="Zhang X."/>
            <person name="Suruliraj S."/>
            <person name="Warren W."/>
            <person name="Chinwalla A."/>
            <person name="Mardis E.R."/>
            <person name="Wilson R.K."/>
        </authorList>
    </citation>
    <scope>NUCLEOTIDE SEQUENCE [LARGE SCALE GENOMIC DNA]</scope>
    <source>
        <strain evidence="1 2">YIT 12057</strain>
    </source>
</reference>
<organism evidence="1 2">
    <name type="scientific">Bacteroides fluxus YIT 12057</name>
    <dbReference type="NCBI Taxonomy" id="763034"/>
    <lineage>
        <taxon>Bacteria</taxon>
        <taxon>Pseudomonadati</taxon>
        <taxon>Bacteroidota</taxon>
        <taxon>Bacteroidia</taxon>
        <taxon>Bacteroidales</taxon>
        <taxon>Bacteroidaceae</taxon>
        <taxon>Bacteroides</taxon>
    </lineage>
</organism>
<evidence type="ECO:0000313" key="2">
    <source>
        <dbReference type="Proteomes" id="UP000003416"/>
    </source>
</evidence>
<dbReference type="HOGENOM" id="CLU_3304710_0_0_10"/>
<proteinExistence type="predicted"/>
<dbReference type="Proteomes" id="UP000003416">
    <property type="component" value="Unassembled WGS sequence"/>
</dbReference>
<keyword evidence="2" id="KW-1185">Reference proteome</keyword>